<dbReference type="GO" id="GO:0005737">
    <property type="term" value="C:cytoplasm"/>
    <property type="evidence" value="ECO:0007669"/>
    <property type="project" value="TreeGrafter"/>
</dbReference>
<evidence type="ECO:0000256" key="7">
    <source>
        <dbReference type="ARBA" id="ARBA00047899"/>
    </source>
</evidence>
<evidence type="ECO:0000259" key="10">
    <source>
        <dbReference type="PROSITE" id="PS50011"/>
    </source>
</evidence>
<evidence type="ECO:0000313" key="11">
    <source>
        <dbReference type="EMBL" id="OSX71441.1"/>
    </source>
</evidence>
<evidence type="ECO:0000256" key="3">
    <source>
        <dbReference type="ARBA" id="ARBA00022679"/>
    </source>
</evidence>
<comment type="similarity">
    <text evidence="1">Belongs to the protein kinase superfamily. STE Ser/Thr protein kinase family. STE20 subfamily.</text>
</comment>
<proteinExistence type="inferred from homology"/>
<feature type="compositionally biased region" description="Basic residues" evidence="9">
    <location>
        <begin position="328"/>
        <end position="337"/>
    </location>
</feature>
<dbReference type="AlphaFoldDB" id="A0A1X6NS50"/>
<dbReference type="EMBL" id="KV919133">
    <property type="protein sequence ID" value="OSX71441.1"/>
    <property type="molecule type" value="Genomic_DNA"/>
</dbReference>
<sequence>MAPELIRGSPYAYAADVWSLGILAIEAAEWSPPHMAQEPLAAMLTISTSPPPRLRHAGRWSPEFGNFVARCLQADPAARAGVGELAAHPFLRAAYPRAEVAALFRYVRDARAAEAPAVAEGGGGGDVGGSDTLLSAWGGGGGLPGGTRRRAAGGWRGGGGGGKRARGGGVLTKTLVWYRRGGDEPLCRAQPTGRAAAAPSQRGRPWSCQHRTRGETDPAPPRASHGRTFFLGCAPLPAPRPAPVAPVARSAAAAGCGAEPRAQRRGSPPGRGGGGPRPLLAPRATAPGGRRRGAPPRSAASVTATAAAGAGRHAAVCPAPDRPPRPPGGRRRRRRRRSVEVDGGRAAGVVATGGRRPPRQRHPRSTAALCSLSAGYIPGGCPMTDRVPKD</sequence>
<feature type="domain" description="Protein kinase" evidence="10">
    <location>
        <begin position="1"/>
        <end position="91"/>
    </location>
</feature>
<dbReference type="Gene3D" id="1.10.510.10">
    <property type="entry name" value="Transferase(Phosphotransferase) domain 1"/>
    <property type="match status" value="1"/>
</dbReference>
<gene>
    <name evidence="11" type="ORF">BU14_0532s0002</name>
</gene>
<evidence type="ECO:0000256" key="1">
    <source>
        <dbReference type="ARBA" id="ARBA00008874"/>
    </source>
</evidence>
<feature type="region of interest" description="Disordered" evidence="9">
    <location>
        <begin position="254"/>
        <end position="365"/>
    </location>
</feature>
<dbReference type="OrthoDB" id="4062651at2759"/>
<dbReference type="InterPro" id="IPR050629">
    <property type="entry name" value="STE20/SPS1-PAK"/>
</dbReference>
<feature type="compositionally biased region" description="Low complexity" evidence="9">
    <location>
        <begin position="254"/>
        <end position="268"/>
    </location>
</feature>
<feature type="compositionally biased region" description="Low complexity" evidence="9">
    <location>
        <begin position="295"/>
        <end position="316"/>
    </location>
</feature>
<keyword evidence="4" id="KW-0547">Nucleotide-binding</keyword>
<evidence type="ECO:0000256" key="6">
    <source>
        <dbReference type="ARBA" id="ARBA00022840"/>
    </source>
</evidence>
<protein>
    <recommendedName>
        <fullName evidence="10">Protein kinase domain-containing protein</fullName>
    </recommendedName>
</protein>
<feature type="compositionally biased region" description="Gly residues" evidence="9">
    <location>
        <begin position="154"/>
        <end position="166"/>
    </location>
</feature>
<evidence type="ECO:0000256" key="5">
    <source>
        <dbReference type="ARBA" id="ARBA00022777"/>
    </source>
</evidence>
<dbReference type="Pfam" id="PF00069">
    <property type="entry name" value="Pkinase"/>
    <property type="match status" value="1"/>
</dbReference>
<evidence type="ECO:0000256" key="8">
    <source>
        <dbReference type="ARBA" id="ARBA00048679"/>
    </source>
</evidence>
<dbReference type="Proteomes" id="UP000218209">
    <property type="component" value="Unassembled WGS sequence"/>
</dbReference>
<dbReference type="SUPFAM" id="SSF56112">
    <property type="entry name" value="Protein kinase-like (PK-like)"/>
    <property type="match status" value="1"/>
</dbReference>
<dbReference type="GO" id="GO:0005524">
    <property type="term" value="F:ATP binding"/>
    <property type="evidence" value="ECO:0007669"/>
    <property type="project" value="UniProtKB-KW"/>
</dbReference>
<feature type="region of interest" description="Disordered" evidence="9">
    <location>
        <begin position="142"/>
        <end position="166"/>
    </location>
</feature>
<evidence type="ECO:0000256" key="4">
    <source>
        <dbReference type="ARBA" id="ARBA00022741"/>
    </source>
</evidence>
<feature type="compositionally biased region" description="Low complexity" evidence="9">
    <location>
        <begin position="277"/>
        <end position="288"/>
    </location>
</feature>
<keyword evidence="6" id="KW-0067">ATP-binding</keyword>
<keyword evidence="2" id="KW-0723">Serine/threonine-protein kinase</keyword>
<dbReference type="InterPro" id="IPR000719">
    <property type="entry name" value="Prot_kinase_dom"/>
</dbReference>
<keyword evidence="12" id="KW-1185">Reference proteome</keyword>
<dbReference type="GO" id="GO:0004674">
    <property type="term" value="F:protein serine/threonine kinase activity"/>
    <property type="evidence" value="ECO:0007669"/>
    <property type="project" value="UniProtKB-KW"/>
</dbReference>
<evidence type="ECO:0000256" key="9">
    <source>
        <dbReference type="SAM" id="MobiDB-lite"/>
    </source>
</evidence>
<organism evidence="11 12">
    <name type="scientific">Porphyra umbilicalis</name>
    <name type="common">Purple laver</name>
    <name type="synonym">Red alga</name>
    <dbReference type="NCBI Taxonomy" id="2786"/>
    <lineage>
        <taxon>Eukaryota</taxon>
        <taxon>Rhodophyta</taxon>
        <taxon>Bangiophyceae</taxon>
        <taxon>Bangiales</taxon>
        <taxon>Bangiaceae</taxon>
        <taxon>Porphyra</taxon>
    </lineage>
</organism>
<reference evidence="11 12" key="1">
    <citation type="submission" date="2017-03" db="EMBL/GenBank/DDBJ databases">
        <title>WGS assembly of Porphyra umbilicalis.</title>
        <authorList>
            <person name="Brawley S.H."/>
            <person name="Blouin N.A."/>
            <person name="Ficko-Blean E."/>
            <person name="Wheeler G.L."/>
            <person name="Lohr M."/>
            <person name="Goodson H.V."/>
            <person name="Jenkins J.W."/>
            <person name="Blaby-Haas C.E."/>
            <person name="Helliwell K.E."/>
            <person name="Chan C."/>
            <person name="Marriage T."/>
            <person name="Bhattacharya D."/>
            <person name="Klein A.S."/>
            <person name="Badis Y."/>
            <person name="Brodie J."/>
            <person name="Cao Y."/>
            <person name="Collen J."/>
            <person name="Dittami S.M."/>
            <person name="Gachon C.M."/>
            <person name="Green B.R."/>
            <person name="Karpowicz S."/>
            <person name="Kim J.W."/>
            <person name="Kudahl U."/>
            <person name="Lin S."/>
            <person name="Michel G."/>
            <person name="Mittag M."/>
            <person name="Olson B.J."/>
            <person name="Pangilinan J."/>
            <person name="Peng Y."/>
            <person name="Qiu H."/>
            <person name="Shu S."/>
            <person name="Singer J.T."/>
            <person name="Smith A.G."/>
            <person name="Sprecher B.N."/>
            <person name="Wagner V."/>
            <person name="Wang W."/>
            <person name="Wang Z.-Y."/>
            <person name="Yan J."/>
            <person name="Yarish C."/>
            <person name="Zoeuner-Riek S."/>
            <person name="Zhuang Y."/>
            <person name="Zou Y."/>
            <person name="Lindquist E.A."/>
            <person name="Grimwood J."/>
            <person name="Barry K."/>
            <person name="Rokhsar D.S."/>
            <person name="Schmutz J."/>
            <person name="Stiller J.W."/>
            <person name="Grossman A.R."/>
            <person name="Prochnik S.E."/>
        </authorList>
    </citation>
    <scope>NUCLEOTIDE SEQUENCE [LARGE SCALE GENOMIC DNA]</scope>
    <source>
        <strain evidence="11">4086291</strain>
    </source>
</reference>
<evidence type="ECO:0000256" key="2">
    <source>
        <dbReference type="ARBA" id="ARBA00022527"/>
    </source>
</evidence>
<name>A0A1X6NS50_PORUM</name>
<comment type="catalytic activity">
    <reaction evidence="7">
        <text>L-threonyl-[protein] + ATP = O-phospho-L-threonyl-[protein] + ADP + H(+)</text>
        <dbReference type="Rhea" id="RHEA:46608"/>
        <dbReference type="Rhea" id="RHEA-COMP:11060"/>
        <dbReference type="Rhea" id="RHEA-COMP:11605"/>
        <dbReference type="ChEBI" id="CHEBI:15378"/>
        <dbReference type="ChEBI" id="CHEBI:30013"/>
        <dbReference type="ChEBI" id="CHEBI:30616"/>
        <dbReference type="ChEBI" id="CHEBI:61977"/>
        <dbReference type="ChEBI" id="CHEBI:456216"/>
        <dbReference type="EC" id="2.7.11.1"/>
    </reaction>
</comment>
<dbReference type="PROSITE" id="PS50011">
    <property type="entry name" value="PROTEIN_KINASE_DOM"/>
    <property type="match status" value="1"/>
</dbReference>
<comment type="catalytic activity">
    <reaction evidence="8">
        <text>L-seryl-[protein] + ATP = O-phospho-L-seryl-[protein] + ADP + H(+)</text>
        <dbReference type="Rhea" id="RHEA:17989"/>
        <dbReference type="Rhea" id="RHEA-COMP:9863"/>
        <dbReference type="Rhea" id="RHEA-COMP:11604"/>
        <dbReference type="ChEBI" id="CHEBI:15378"/>
        <dbReference type="ChEBI" id="CHEBI:29999"/>
        <dbReference type="ChEBI" id="CHEBI:30616"/>
        <dbReference type="ChEBI" id="CHEBI:83421"/>
        <dbReference type="ChEBI" id="CHEBI:456216"/>
        <dbReference type="EC" id="2.7.11.1"/>
    </reaction>
</comment>
<dbReference type="PANTHER" id="PTHR48012:SF10">
    <property type="entry name" value="FI20177P1"/>
    <property type="match status" value="1"/>
</dbReference>
<keyword evidence="3" id="KW-0808">Transferase</keyword>
<feature type="region of interest" description="Disordered" evidence="9">
    <location>
        <begin position="183"/>
        <end position="226"/>
    </location>
</feature>
<dbReference type="InterPro" id="IPR011009">
    <property type="entry name" value="Kinase-like_dom_sf"/>
</dbReference>
<dbReference type="PANTHER" id="PTHR48012">
    <property type="entry name" value="STERILE20-LIKE KINASE, ISOFORM B-RELATED"/>
    <property type="match status" value="1"/>
</dbReference>
<keyword evidence="5" id="KW-0418">Kinase</keyword>
<accession>A0A1X6NS50</accession>
<evidence type="ECO:0000313" key="12">
    <source>
        <dbReference type="Proteomes" id="UP000218209"/>
    </source>
</evidence>